<protein>
    <submittedName>
        <fullName evidence="1">Uncharacterized protein</fullName>
    </submittedName>
</protein>
<sequence>MELINQKLSISPSRLRSLAIKKNQRKLLDETIIRIRLGMT</sequence>
<accession>A0A2P2MP19</accession>
<evidence type="ECO:0000313" key="1">
    <source>
        <dbReference type="EMBL" id="MBX31981.1"/>
    </source>
</evidence>
<dbReference type="AlphaFoldDB" id="A0A2P2MP19"/>
<proteinExistence type="predicted"/>
<name>A0A2P2MP19_RHIMU</name>
<organism evidence="1">
    <name type="scientific">Rhizophora mucronata</name>
    <name type="common">Asiatic mangrove</name>
    <dbReference type="NCBI Taxonomy" id="61149"/>
    <lineage>
        <taxon>Eukaryota</taxon>
        <taxon>Viridiplantae</taxon>
        <taxon>Streptophyta</taxon>
        <taxon>Embryophyta</taxon>
        <taxon>Tracheophyta</taxon>
        <taxon>Spermatophyta</taxon>
        <taxon>Magnoliopsida</taxon>
        <taxon>eudicotyledons</taxon>
        <taxon>Gunneridae</taxon>
        <taxon>Pentapetalae</taxon>
        <taxon>rosids</taxon>
        <taxon>fabids</taxon>
        <taxon>Malpighiales</taxon>
        <taxon>Rhizophoraceae</taxon>
        <taxon>Rhizophora</taxon>
    </lineage>
</organism>
<reference evidence="1" key="1">
    <citation type="submission" date="2018-02" db="EMBL/GenBank/DDBJ databases">
        <title>Rhizophora mucronata_Transcriptome.</title>
        <authorList>
            <person name="Meera S.P."/>
            <person name="Sreeshan A."/>
            <person name="Augustine A."/>
        </authorList>
    </citation>
    <scope>NUCLEOTIDE SEQUENCE</scope>
    <source>
        <tissue evidence="1">Leaf</tissue>
    </source>
</reference>
<dbReference type="EMBL" id="GGEC01051497">
    <property type="protein sequence ID" value="MBX31981.1"/>
    <property type="molecule type" value="Transcribed_RNA"/>
</dbReference>